<accession>A0A345D845</accession>
<comment type="similarity">
    <text evidence="1 8">Belongs to the cytidylate kinase family. Type 1 subfamily.</text>
</comment>
<dbReference type="CDD" id="cd02020">
    <property type="entry name" value="CMPK"/>
    <property type="match status" value="1"/>
</dbReference>
<dbReference type="GO" id="GO:0005737">
    <property type="term" value="C:cytoplasm"/>
    <property type="evidence" value="ECO:0007669"/>
    <property type="project" value="UniProtKB-SubCell"/>
</dbReference>
<evidence type="ECO:0000256" key="4">
    <source>
        <dbReference type="ARBA" id="ARBA00022777"/>
    </source>
</evidence>
<dbReference type="KEGG" id="hyf:DTO96_100242"/>
<evidence type="ECO:0000256" key="1">
    <source>
        <dbReference type="ARBA" id="ARBA00009427"/>
    </source>
</evidence>
<dbReference type="OrthoDB" id="9807434at2"/>
<name>A0A345D845_9BURK</name>
<evidence type="ECO:0000256" key="5">
    <source>
        <dbReference type="ARBA" id="ARBA00022840"/>
    </source>
</evidence>
<evidence type="ECO:0000259" key="9">
    <source>
        <dbReference type="Pfam" id="PF02224"/>
    </source>
</evidence>
<keyword evidence="8" id="KW-0963">Cytoplasm</keyword>
<comment type="catalytic activity">
    <reaction evidence="6 8">
        <text>dCMP + ATP = dCDP + ADP</text>
        <dbReference type="Rhea" id="RHEA:25094"/>
        <dbReference type="ChEBI" id="CHEBI:30616"/>
        <dbReference type="ChEBI" id="CHEBI:57566"/>
        <dbReference type="ChEBI" id="CHEBI:58593"/>
        <dbReference type="ChEBI" id="CHEBI:456216"/>
        <dbReference type="EC" id="2.7.4.25"/>
    </reaction>
</comment>
<sequence length="239" mass="25883">MLQTHRPPSHSTPFVITLDGPTASGKGAVAQVLAAHLGFAYLDSGALYRLIALIALRSGWKVNRELSTADEAHLVIWASNLDVSFVGEDIFLGEENVAQDIRDEEVGNMASKIAVCAWLRAALLDRQRAFAQGTGLVADGRDMGSVVFPDAPLKVFLTASAEVRAERRYKQLIAKGFSANMDNLVKDLNDRDARDMAREHAPLKPAQGAYVLDSSDLTLEQTVDVVLKLCAEQVNVPAV</sequence>
<dbReference type="GO" id="GO:0036431">
    <property type="term" value="F:dCMP kinase activity"/>
    <property type="evidence" value="ECO:0007669"/>
    <property type="project" value="InterPro"/>
</dbReference>
<dbReference type="GO" id="GO:0036430">
    <property type="term" value="F:CMP kinase activity"/>
    <property type="evidence" value="ECO:0007669"/>
    <property type="project" value="RHEA"/>
</dbReference>
<keyword evidence="2 8" id="KW-0808">Transferase</keyword>
<dbReference type="Pfam" id="PF02224">
    <property type="entry name" value="Cytidylate_kin"/>
    <property type="match status" value="1"/>
</dbReference>
<dbReference type="RefSeq" id="WP_114561822.1">
    <property type="nucleotide sequence ID" value="NZ_CP031124.1"/>
</dbReference>
<keyword evidence="3 8" id="KW-0547">Nucleotide-binding</keyword>
<comment type="catalytic activity">
    <reaction evidence="7 8">
        <text>CMP + ATP = CDP + ADP</text>
        <dbReference type="Rhea" id="RHEA:11600"/>
        <dbReference type="ChEBI" id="CHEBI:30616"/>
        <dbReference type="ChEBI" id="CHEBI:58069"/>
        <dbReference type="ChEBI" id="CHEBI:60377"/>
        <dbReference type="ChEBI" id="CHEBI:456216"/>
        <dbReference type="EC" id="2.7.4.25"/>
    </reaction>
</comment>
<feature type="binding site" evidence="8">
    <location>
        <begin position="20"/>
        <end position="28"/>
    </location>
    <ligand>
        <name>ATP</name>
        <dbReference type="ChEBI" id="CHEBI:30616"/>
    </ligand>
</feature>
<dbReference type="HAMAP" id="MF_00238">
    <property type="entry name" value="Cytidyl_kinase_type1"/>
    <property type="match status" value="1"/>
</dbReference>
<dbReference type="Gene3D" id="3.40.50.300">
    <property type="entry name" value="P-loop containing nucleotide triphosphate hydrolases"/>
    <property type="match status" value="1"/>
</dbReference>
<dbReference type="InterPro" id="IPR003136">
    <property type="entry name" value="Cytidylate_kin"/>
</dbReference>
<dbReference type="Proteomes" id="UP000252182">
    <property type="component" value="Chromosome"/>
</dbReference>
<protein>
    <recommendedName>
        <fullName evidence="8">Cytidylate kinase</fullName>
        <shortName evidence="8">CK</shortName>
        <ecNumber evidence="8">2.7.4.25</ecNumber>
    </recommendedName>
    <alternativeName>
        <fullName evidence="8">Cytidine monophosphate kinase</fullName>
        <shortName evidence="8">CMP kinase</shortName>
    </alternativeName>
</protein>
<keyword evidence="11" id="KW-1185">Reference proteome</keyword>
<evidence type="ECO:0000256" key="2">
    <source>
        <dbReference type="ARBA" id="ARBA00022679"/>
    </source>
</evidence>
<dbReference type="NCBIfam" id="TIGR00017">
    <property type="entry name" value="cmk"/>
    <property type="match status" value="1"/>
</dbReference>
<proteinExistence type="inferred from homology"/>
<dbReference type="SUPFAM" id="SSF52540">
    <property type="entry name" value="P-loop containing nucleoside triphosphate hydrolases"/>
    <property type="match status" value="1"/>
</dbReference>
<evidence type="ECO:0000313" key="11">
    <source>
        <dbReference type="Proteomes" id="UP000252182"/>
    </source>
</evidence>
<gene>
    <name evidence="8 10" type="primary">cmk</name>
    <name evidence="10" type="ORF">DTO96_100242</name>
</gene>
<evidence type="ECO:0000256" key="6">
    <source>
        <dbReference type="ARBA" id="ARBA00047615"/>
    </source>
</evidence>
<dbReference type="GO" id="GO:0006220">
    <property type="term" value="P:pyrimidine nucleotide metabolic process"/>
    <property type="evidence" value="ECO:0007669"/>
    <property type="project" value="UniProtKB-UniRule"/>
</dbReference>
<reference evidence="11" key="1">
    <citation type="submission" date="2018-07" db="EMBL/GenBank/DDBJ databases">
        <authorList>
            <person name="Kim H."/>
        </authorList>
    </citation>
    <scope>NUCLEOTIDE SEQUENCE [LARGE SCALE GENOMIC DNA]</scope>
    <source>
        <strain evidence="11">F02</strain>
    </source>
</reference>
<evidence type="ECO:0000256" key="7">
    <source>
        <dbReference type="ARBA" id="ARBA00048478"/>
    </source>
</evidence>
<keyword evidence="4 8" id="KW-0418">Kinase</keyword>
<comment type="subcellular location">
    <subcellularLocation>
        <location evidence="8">Cytoplasm</location>
    </subcellularLocation>
</comment>
<evidence type="ECO:0000313" key="10">
    <source>
        <dbReference type="EMBL" id="AXF84533.1"/>
    </source>
</evidence>
<dbReference type="AlphaFoldDB" id="A0A345D845"/>
<organism evidence="10 11">
    <name type="scientific">Ephemeroptericola cinctiostellae</name>
    <dbReference type="NCBI Taxonomy" id="2268024"/>
    <lineage>
        <taxon>Bacteria</taxon>
        <taxon>Pseudomonadati</taxon>
        <taxon>Pseudomonadota</taxon>
        <taxon>Betaproteobacteria</taxon>
        <taxon>Burkholderiales</taxon>
        <taxon>Burkholderiaceae</taxon>
        <taxon>Ephemeroptericola</taxon>
    </lineage>
</organism>
<feature type="domain" description="Cytidylate kinase" evidence="9">
    <location>
        <begin position="16"/>
        <end position="230"/>
    </location>
</feature>
<dbReference type="InterPro" id="IPR011994">
    <property type="entry name" value="Cytidylate_kinase_dom"/>
</dbReference>
<evidence type="ECO:0000256" key="3">
    <source>
        <dbReference type="ARBA" id="ARBA00022741"/>
    </source>
</evidence>
<dbReference type="GO" id="GO:0005524">
    <property type="term" value="F:ATP binding"/>
    <property type="evidence" value="ECO:0007669"/>
    <property type="project" value="UniProtKB-UniRule"/>
</dbReference>
<keyword evidence="5 8" id="KW-0067">ATP-binding</keyword>
<dbReference type="EMBL" id="CP031124">
    <property type="protein sequence ID" value="AXF84533.1"/>
    <property type="molecule type" value="Genomic_DNA"/>
</dbReference>
<dbReference type="EC" id="2.7.4.25" evidence="8"/>
<evidence type="ECO:0000256" key="8">
    <source>
        <dbReference type="HAMAP-Rule" id="MF_00238"/>
    </source>
</evidence>
<dbReference type="InterPro" id="IPR027417">
    <property type="entry name" value="P-loop_NTPase"/>
</dbReference>